<dbReference type="PROSITE" id="PS52050">
    <property type="entry name" value="WYL"/>
    <property type="match status" value="1"/>
</dbReference>
<dbReference type="Gene3D" id="1.10.10.10">
    <property type="entry name" value="Winged helix-like DNA-binding domain superfamily/Winged helix DNA-binding domain"/>
    <property type="match status" value="1"/>
</dbReference>
<dbReference type="PANTHER" id="PTHR34580:SF1">
    <property type="entry name" value="PROTEIN PAFC"/>
    <property type="match status" value="1"/>
</dbReference>
<dbReference type="InterPro" id="IPR036388">
    <property type="entry name" value="WH-like_DNA-bd_sf"/>
</dbReference>
<dbReference type="EMBL" id="CP035758">
    <property type="protein sequence ID" value="QBD77530.1"/>
    <property type="molecule type" value="Genomic_DNA"/>
</dbReference>
<dbReference type="OrthoDB" id="9815009at2"/>
<evidence type="ECO:0000256" key="2">
    <source>
        <dbReference type="ARBA" id="ARBA00023163"/>
    </source>
</evidence>
<keyword evidence="2" id="KW-0804">Transcription</keyword>
<reference evidence="5 6" key="1">
    <citation type="submission" date="2019-01" db="EMBL/GenBank/DDBJ databases">
        <title>Ktedonosporobacter rubrisoli SCAWS-G2.</title>
        <authorList>
            <person name="Huang Y."/>
            <person name="Yan B."/>
        </authorList>
    </citation>
    <scope>NUCLEOTIDE SEQUENCE [LARGE SCALE GENOMIC DNA]</scope>
    <source>
        <strain evidence="5 6">SCAWS-G2</strain>
    </source>
</reference>
<evidence type="ECO:0000256" key="3">
    <source>
        <dbReference type="SAM" id="MobiDB-lite"/>
    </source>
</evidence>
<sequence length="301" mass="34056">MRADRLISLLLLLQTRGRMTAQALAENLEVSERTIYRDIEALSFAGIPLYTERGPGGGCELLDGYQTRLTGLTEPEVRALFLLDISISLADLGLDQAREDALLKISAALPAPSREQATQMRQRIYLDTRQPTHPRLETSHLKLIQEAIWHDYTLHLTYRGSPSRFIDPYGLVRQGGTWYLVGSSSGTMQVVCITHIQAAELTEQHFSRPTDFDLATYWANQSSLSSYQAPMHSRNNRSQKKSKMNFTVPAHRSRQSGFHTTISYNKKNHLRLPRFFRDLALSQVIVSELRTPSGRLDPNCA</sequence>
<dbReference type="SUPFAM" id="SSF46785">
    <property type="entry name" value="Winged helix' DNA-binding domain"/>
    <property type="match status" value="1"/>
</dbReference>
<evidence type="ECO:0000313" key="5">
    <source>
        <dbReference type="EMBL" id="QBD77530.1"/>
    </source>
</evidence>
<dbReference type="PANTHER" id="PTHR34580">
    <property type="match status" value="1"/>
</dbReference>
<keyword evidence="6" id="KW-1185">Reference proteome</keyword>
<evidence type="ECO:0000313" key="6">
    <source>
        <dbReference type="Proteomes" id="UP000290365"/>
    </source>
</evidence>
<dbReference type="RefSeq" id="WP_129888586.1">
    <property type="nucleotide sequence ID" value="NZ_CP035758.1"/>
</dbReference>
<dbReference type="GO" id="GO:0003700">
    <property type="term" value="F:DNA-binding transcription factor activity"/>
    <property type="evidence" value="ECO:0007669"/>
    <property type="project" value="InterPro"/>
</dbReference>
<gene>
    <name evidence="5" type="ORF">EPA93_16640</name>
</gene>
<dbReference type="AlphaFoldDB" id="A0A4P6JQS2"/>
<dbReference type="Proteomes" id="UP000290365">
    <property type="component" value="Chromosome"/>
</dbReference>
<dbReference type="InterPro" id="IPR036390">
    <property type="entry name" value="WH_DNA-bd_sf"/>
</dbReference>
<organism evidence="5 6">
    <name type="scientific">Ktedonosporobacter rubrisoli</name>
    <dbReference type="NCBI Taxonomy" id="2509675"/>
    <lineage>
        <taxon>Bacteria</taxon>
        <taxon>Bacillati</taxon>
        <taxon>Chloroflexota</taxon>
        <taxon>Ktedonobacteria</taxon>
        <taxon>Ktedonobacterales</taxon>
        <taxon>Ktedonosporobacteraceae</taxon>
        <taxon>Ktedonosporobacter</taxon>
    </lineage>
</organism>
<evidence type="ECO:0000256" key="1">
    <source>
        <dbReference type="ARBA" id="ARBA00023015"/>
    </source>
</evidence>
<dbReference type="InterPro" id="IPR051534">
    <property type="entry name" value="CBASS_pafABC_assoc_protein"/>
</dbReference>
<name>A0A4P6JQS2_KTERU</name>
<dbReference type="KEGG" id="kbs:EPA93_16640"/>
<dbReference type="Pfam" id="PF08279">
    <property type="entry name" value="HTH_11"/>
    <property type="match status" value="1"/>
</dbReference>
<feature type="region of interest" description="Disordered" evidence="3">
    <location>
        <begin position="228"/>
        <end position="247"/>
    </location>
</feature>
<dbReference type="InterPro" id="IPR001034">
    <property type="entry name" value="DeoR_HTH"/>
</dbReference>
<dbReference type="InterPro" id="IPR026881">
    <property type="entry name" value="WYL_dom"/>
</dbReference>
<dbReference type="PROSITE" id="PS51000">
    <property type="entry name" value="HTH_DEOR_2"/>
    <property type="match status" value="1"/>
</dbReference>
<protein>
    <submittedName>
        <fullName evidence="5">WYL domain-containing protein</fullName>
    </submittedName>
</protein>
<dbReference type="Pfam" id="PF13280">
    <property type="entry name" value="WYL"/>
    <property type="match status" value="1"/>
</dbReference>
<proteinExistence type="predicted"/>
<dbReference type="InterPro" id="IPR013196">
    <property type="entry name" value="HTH_11"/>
</dbReference>
<evidence type="ECO:0000259" key="4">
    <source>
        <dbReference type="PROSITE" id="PS51000"/>
    </source>
</evidence>
<feature type="domain" description="HTH deoR-type" evidence="4">
    <location>
        <begin position="2"/>
        <end position="60"/>
    </location>
</feature>
<keyword evidence="1" id="KW-0805">Transcription regulation</keyword>
<feature type="compositionally biased region" description="Basic residues" evidence="3">
    <location>
        <begin position="234"/>
        <end position="243"/>
    </location>
</feature>
<accession>A0A4P6JQS2</accession>